<feature type="compositionally biased region" description="Gly residues" evidence="1">
    <location>
        <begin position="583"/>
        <end position="592"/>
    </location>
</feature>
<name>A0A193BVF1_AMYOR</name>
<proteinExistence type="predicted"/>
<reference evidence="2 3" key="1">
    <citation type="journal article" date="2015" name="Genome Announc.">
        <title>Draft Genome Sequence of Norvancomycin-Producing Strain Amycolatopsis orientalis CPCC200066.</title>
        <authorList>
            <person name="Lei X."/>
            <person name="Yuan F."/>
            <person name="Shi Y."/>
            <person name="Li X."/>
            <person name="Wang L."/>
            <person name="Hong B."/>
        </authorList>
    </citation>
    <scope>NUCLEOTIDE SEQUENCE [LARGE SCALE GENOMIC DNA]</scope>
    <source>
        <strain evidence="2 3">B-37</strain>
    </source>
</reference>
<evidence type="ECO:0000256" key="1">
    <source>
        <dbReference type="SAM" id="MobiDB-lite"/>
    </source>
</evidence>
<feature type="compositionally biased region" description="Gly residues" evidence="1">
    <location>
        <begin position="647"/>
        <end position="663"/>
    </location>
</feature>
<dbReference type="RefSeq" id="WP_052674963.1">
    <property type="nucleotide sequence ID" value="NZ_CP016174.1"/>
</dbReference>
<accession>A0A193BVF1</accession>
<dbReference type="Proteomes" id="UP000093695">
    <property type="component" value="Chromosome"/>
</dbReference>
<feature type="compositionally biased region" description="Polar residues" evidence="1">
    <location>
        <begin position="633"/>
        <end position="642"/>
    </location>
</feature>
<evidence type="ECO:0000313" key="2">
    <source>
        <dbReference type="EMBL" id="ANN16148.1"/>
    </source>
</evidence>
<protein>
    <recommendedName>
        <fullName evidence="4">Collagen adhesion protein</fullName>
    </recommendedName>
</protein>
<gene>
    <name evidence="2" type="ORF">SD37_11195</name>
</gene>
<sequence length="663" mass="68779">MALGGPDPTTWVWEEALNIFTLDPGFPMVPSRTTVTGVPWLTWRVYTHLRGPSNKVPTNMIHAEGMTFFTSWYAVADVSKELEGASATFFTNGDKVVDSLREDTNDVAKQSTFELASTTLGGVANWLTAQVAPLETWRNKTGHRGDAFQGTGAGAFWNVLDELAHKCQDLVAQLTKDRTTWETLHLAGGLLKRAGEVLDEGRARWRGGESFTYDTGLGFSVTAPGSELASPGGVVRAIWQAPELVADFASHFPPKYTREEDGWPKSTYLGGVLDQINGAPRQKLESAAQKVWTDHLGVVDTHGASVAWLLDLTYRQTLPYLPTIRTPVHLGLSGGSNAPEDGGAGPGGDGGGDGSTGDNGPSTTTTNSPPPPPPPPVTNIGGDGAHGGAFPPPITRVGGPNNFLKVPTGSHVSPDGTVIGPDGKPVLGADGRPIIVPPGSRVNGNGEIIGPRNTGNLEQKDRLRKAYPPPGTSTSGNAGESAMERYLKSLRRTPPPSPPLRAPDTMPMTMSKFDPRANFHSGPGSLGGGRIGVSSELSSSLSPAPGGKTVGATAPTGPSLGGPKTTAGTGTGSGVPFYPPSAGGAGAGAGQGKGERDRTTWIAEDEETWGTDPTVAPAVLGRRKRRARGPGSTELSVNTQRDYTFGLGDGGSAAGQGTGSGTG</sequence>
<dbReference type="STRING" id="31958.SD37_11195"/>
<dbReference type="KEGG" id="aori:SD37_11195"/>
<evidence type="ECO:0000313" key="3">
    <source>
        <dbReference type="Proteomes" id="UP000093695"/>
    </source>
</evidence>
<feature type="region of interest" description="Disordered" evidence="1">
    <location>
        <begin position="332"/>
        <end position="663"/>
    </location>
</feature>
<feature type="compositionally biased region" description="Low complexity" evidence="1">
    <location>
        <begin position="532"/>
        <end position="542"/>
    </location>
</feature>
<organism evidence="2 3">
    <name type="scientific">Amycolatopsis orientalis</name>
    <name type="common">Nocardia orientalis</name>
    <dbReference type="NCBI Taxonomy" id="31958"/>
    <lineage>
        <taxon>Bacteria</taxon>
        <taxon>Bacillati</taxon>
        <taxon>Actinomycetota</taxon>
        <taxon>Actinomycetes</taxon>
        <taxon>Pseudonocardiales</taxon>
        <taxon>Pseudonocardiaceae</taxon>
        <taxon>Amycolatopsis</taxon>
    </lineage>
</organism>
<dbReference type="eggNOG" id="COG4786">
    <property type="taxonomic scope" value="Bacteria"/>
</dbReference>
<dbReference type="AlphaFoldDB" id="A0A193BVF1"/>
<dbReference type="EMBL" id="CP016174">
    <property type="protein sequence ID" value="ANN16148.1"/>
    <property type="molecule type" value="Genomic_DNA"/>
</dbReference>
<feature type="compositionally biased region" description="Pro residues" evidence="1">
    <location>
        <begin position="368"/>
        <end position="377"/>
    </location>
</feature>
<keyword evidence="3" id="KW-1185">Reference proteome</keyword>
<feature type="compositionally biased region" description="Low complexity" evidence="1">
    <location>
        <begin position="358"/>
        <end position="367"/>
    </location>
</feature>
<feature type="compositionally biased region" description="Gly residues" evidence="1">
    <location>
        <begin position="342"/>
        <end position="357"/>
    </location>
</feature>
<evidence type="ECO:0008006" key="4">
    <source>
        <dbReference type="Google" id="ProtNLM"/>
    </source>
</evidence>